<proteinExistence type="predicted"/>
<feature type="compositionally biased region" description="Basic and acidic residues" evidence="1">
    <location>
        <begin position="13"/>
        <end position="31"/>
    </location>
</feature>
<dbReference type="SUPFAM" id="SSF48264">
    <property type="entry name" value="Cytochrome P450"/>
    <property type="match status" value="1"/>
</dbReference>
<protein>
    <submittedName>
        <fullName evidence="2">Cytochrome P450</fullName>
    </submittedName>
</protein>
<keyword evidence="3" id="KW-1185">Reference proteome</keyword>
<accession>A0ABQ0KR78</accession>
<evidence type="ECO:0000313" key="2">
    <source>
        <dbReference type="EMBL" id="GAT11955.1"/>
    </source>
</evidence>
<evidence type="ECO:0000256" key="1">
    <source>
        <dbReference type="SAM" id="MobiDB-lite"/>
    </source>
</evidence>
<organism evidence="2 3">
    <name type="scientific">Mycolicibacterium novocastrense</name>
    <name type="common">Mycobacterium novocastrense</name>
    <dbReference type="NCBI Taxonomy" id="59813"/>
    <lineage>
        <taxon>Bacteria</taxon>
        <taxon>Bacillati</taxon>
        <taxon>Actinomycetota</taxon>
        <taxon>Actinomycetes</taxon>
        <taxon>Mycobacteriales</taxon>
        <taxon>Mycobacteriaceae</taxon>
        <taxon>Mycolicibacterium</taxon>
    </lineage>
</organism>
<dbReference type="EMBL" id="BCTA01000078">
    <property type="protein sequence ID" value="GAT11955.1"/>
    <property type="molecule type" value="Genomic_DNA"/>
</dbReference>
<name>A0ABQ0KR78_MYCNV</name>
<reference evidence="2 3" key="1">
    <citation type="journal article" date="2016" name="Genome Announc.">
        <title>Draft Genome Sequences of Five Rapidly Growing Mycobacterium Species, M. thermoresistibile, M. fortuitum subsp. acetamidolyticum, M. canariasense, M. brisbanense, and M. novocastrense.</title>
        <authorList>
            <person name="Katahira K."/>
            <person name="Ogura Y."/>
            <person name="Gotoh Y."/>
            <person name="Hayashi T."/>
        </authorList>
    </citation>
    <scope>NUCLEOTIDE SEQUENCE [LARGE SCALE GENOMIC DNA]</scope>
    <source>
        <strain evidence="2 3">JCM18114</strain>
    </source>
</reference>
<gene>
    <name evidence="2" type="ORF">RMCN_5088</name>
</gene>
<sequence length="138" mass="15115">MEGGTQMTVSADEGVRDSRDSAVKKGDVHYDPHLNRDADPMFARIRVHAPLYYSAEHHFHALSRYADVDAALLFSSARGAVLESIKAGRGNALAGLEGRIALDEILQRFPDWHVDLTDAELSPTSTVRGWDSMPAVVV</sequence>
<feature type="region of interest" description="Disordered" evidence="1">
    <location>
        <begin position="1"/>
        <end position="31"/>
    </location>
</feature>
<dbReference type="Proteomes" id="UP000069773">
    <property type="component" value="Unassembled WGS sequence"/>
</dbReference>
<comment type="caution">
    <text evidence="2">The sequence shown here is derived from an EMBL/GenBank/DDBJ whole genome shotgun (WGS) entry which is preliminary data.</text>
</comment>
<dbReference type="InterPro" id="IPR036396">
    <property type="entry name" value="Cyt_P450_sf"/>
</dbReference>
<evidence type="ECO:0000313" key="3">
    <source>
        <dbReference type="Proteomes" id="UP000069773"/>
    </source>
</evidence>